<dbReference type="EC" id="1.14.99.56" evidence="6"/>
<gene>
    <name evidence="8" type="primary">cel1</name>
    <name evidence="8" type="ORF">LHYA1_G004931</name>
</gene>
<comment type="function">
    <text evidence="6">Lytic polysaccharide monooxygenase (LMPO) that depolymerizes crystalline and amorphous polysaccharides via the oxidation of scissile alpha- or beta-(1-4)-glycosidic bonds, yielding C1 and/or C4 oxidation products. Catalysis by LPMOs requires the reduction of the active-site copper from Cu(II) to Cu(I) by a reducing agent and H(2)O(2) or O(2) as a cosubstrate.</text>
</comment>
<keyword evidence="9" id="KW-1185">Reference proteome</keyword>
<comment type="cofactor">
    <cofactor evidence="1">
        <name>Cu(2+)</name>
        <dbReference type="ChEBI" id="CHEBI:29036"/>
    </cofactor>
</comment>
<organism evidence="8 9">
    <name type="scientific">Lachnellula hyalina</name>
    <dbReference type="NCBI Taxonomy" id="1316788"/>
    <lineage>
        <taxon>Eukaryota</taxon>
        <taxon>Fungi</taxon>
        <taxon>Dikarya</taxon>
        <taxon>Ascomycota</taxon>
        <taxon>Pezizomycotina</taxon>
        <taxon>Leotiomycetes</taxon>
        <taxon>Helotiales</taxon>
        <taxon>Lachnaceae</taxon>
        <taxon>Lachnellula</taxon>
    </lineage>
</organism>
<accession>A0A8H8R2G7</accession>
<keyword evidence="6" id="KW-0624">Polysaccharide degradation</keyword>
<dbReference type="InterPro" id="IPR049892">
    <property type="entry name" value="AA9"/>
</dbReference>
<dbReference type="GO" id="GO:0030245">
    <property type="term" value="P:cellulose catabolic process"/>
    <property type="evidence" value="ECO:0007669"/>
    <property type="project" value="UniProtKB-UniRule"/>
</dbReference>
<evidence type="ECO:0000313" key="9">
    <source>
        <dbReference type="Proteomes" id="UP000431533"/>
    </source>
</evidence>
<keyword evidence="5" id="KW-0325">Glycoprotein</keyword>
<dbReference type="InterPro" id="IPR005103">
    <property type="entry name" value="AA9_LPMO"/>
</dbReference>
<keyword evidence="4 6" id="KW-1015">Disulfide bond</keyword>
<dbReference type="PANTHER" id="PTHR33353">
    <property type="entry name" value="PUTATIVE (AFU_ORTHOLOGUE AFUA_1G12560)-RELATED"/>
    <property type="match status" value="1"/>
</dbReference>
<evidence type="ECO:0000256" key="2">
    <source>
        <dbReference type="ARBA" id="ARBA00004613"/>
    </source>
</evidence>
<dbReference type="OrthoDB" id="4849160at2759"/>
<evidence type="ECO:0000256" key="1">
    <source>
        <dbReference type="ARBA" id="ARBA00001973"/>
    </source>
</evidence>
<comment type="subcellular location">
    <subcellularLocation>
        <location evidence="2 6">Secreted</location>
    </subcellularLocation>
</comment>
<dbReference type="Pfam" id="PF03443">
    <property type="entry name" value="AA9"/>
    <property type="match status" value="1"/>
</dbReference>
<keyword evidence="6" id="KW-0136">Cellulose degradation</keyword>
<evidence type="ECO:0000313" key="8">
    <source>
        <dbReference type="EMBL" id="TVY26250.1"/>
    </source>
</evidence>
<evidence type="ECO:0000256" key="6">
    <source>
        <dbReference type="RuleBase" id="RU368122"/>
    </source>
</evidence>
<evidence type="ECO:0000259" key="7">
    <source>
        <dbReference type="Pfam" id="PF03443"/>
    </source>
</evidence>
<sequence>MKLSTPSLLSALTATASAHGGVLSYNIAGTTYAGFVPYNSPTGQSTIQREWDSYNPITDPTLSTMACNAVGTAANLTATVAAGSTIIAYWNDPWPHTIGPMVTWMASCDGDCKTFTPSGDVWFKIDQAGLLSGDLPTGLWGSGKMVAQNSTWTSIIPASLKAGNYLLRHETIAMHTSNAPQWYPECAQLVVTGTGTGVPGAAYLAAIPGVYLMSDPEVDIDVYSQPGVTNYTVPGPAVWTGLGIKQVGG</sequence>
<keyword evidence="3 6" id="KW-0964">Secreted</keyword>
<dbReference type="Proteomes" id="UP000431533">
    <property type="component" value="Unassembled WGS sequence"/>
</dbReference>
<proteinExistence type="predicted"/>
<comment type="caution">
    <text evidence="8">The sequence shown here is derived from an EMBL/GenBank/DDBJ whole genome shotgun (WGS) entry which is preliminary data.</text>
</comment>
<keyword evidence="6" id="KW-0119">Carbohydrate metabolism</keyword>
<dbReference type="PANTHER" id="PTHR33353:SF19">
    <property type="entry name" value="GLYCOSYLHYDROLASE FAMILY 61-8 PROTEIN"/>
    <property type="match status" value="1"/>
</dbReference>
<dbReference type="CDD" id="cd21175">
    <property type="entry name" value="LPMO_AA9"/>
    <property type="match status" value="1"/>
</dbReference>
<feature type="domain" description="Auxiliary Activity family 9 catalytic" evidence="7">
    <location>
        <begin position="19"/>
        <end position="231"/>
    </location>
</feature>
<dbReference type="RefSeq" id="XP_031005038.1">
    <property type="nucleotide sequence ID" value="XM_031149883.1"/>
</dbReference>
<evidence type="ECO:0000256" key="3">
    <source>
        <dbReference type="ARBA" id="ARBA00022525"/>
    </source>
</evidence>
<dbReference type="GO" id="GO:0030248">
    <property type="term" value="F:cellulose binding"/>
    <property type="evidence" value="ECO:0007669"/>
    <property type="project" value="UniProtKB-UniRule"/>
</dbReference>
<dbReference type="GO" id="GO:0005576">
    <property type="term" value="C:extracellular region"/>
    <property type="evidence" value="ECO:0007669"/>
    <property type="project" value="UniProtKB-SubCell"/>
</dbReference>
<dbReference type="Gene3D" id="2.70.50.70">
    <property type="match status" value="1"/>
</dbReference>
<dbReference type="GeneID" id="41985129"/>
<dbReference type="GO" id="GO:0008810">
    <property type="term" value="F:cellulase activity"/>
    <property type="evidence" value="ECO:0007669"/>
    <property type="project" value="UniProtKB-UniRule"/>
</dbReference>
<name>A0A8H8R2G7_9HELO</name>
<evidence type="ECO:0000256" key="4">
    <source>
        <dbReference type="ARBA" id="ARBA00023157"/>
    </source>
</evidence>
<protein>
    <recommendedName>
        <fullName evidence="6">AA9 family lytic polysaccharide monooxygenase</fullName>
        <ecNumber evidence="6">1.14.99.56</ecNumber>
    </recommendedName>
    <alternativeName>
        <fullName evidence="6">Endo-beta-1,4-glucanase</fullName>
    </alternativeName>
    <alternativeName>
        <fullName evidence="6">Glycosyl hydrolase 61 family protein</fullName>
    </alternativeName>
</protein>
<reference evidence="8 9" key="1">
    <citation type="submission" date="2018-05" db="EMBL/GenBank/DDBJ databases">
        <title>Genome sequencing and assembly of the regulated plant pathogen Lachnellula willkommii and related sister species for the development of diagnostic species identification markers.</title>
        <authorList>
            <person name="Giroux E."/>
            <person name="Bilodeau G."/>
        </authorList>
    </citation>
    <scope>NUCLEOTIDE SEQUENCE [LARGE SCALE GENOMIC DNA]</scope>
    <source>
        <strain evidence="8 9">CBS 185.66</strain>
    </source>
</reference>
<dbReference type="EMBL" id="QGMH01000074">
    <property type="protein sequence ID" value="TVY26250.1"/>
    <property type="molecule type" value="Genomic_DNA"/>
</dbReference>
<comment type="catalytic activity">
    <reaction evidence="6">
        <text>[(1-&gt;4)-beta-D-glucosyl]n+m + reduced acceptor + O2 = 4-dehydro-beta-D-glucosyl-[(1-&gt;4)-beta-D-glucosyl]n-1 + [(1-&gt;4)-beta-D-glucosyl]m + acceptor + H2O.</text>
        <dbReference type="EC" id="1.14.99.56"/>
    </reaction>
</comment>
<dbReference type="AlphaFoldDB" id="A0A8H8R2G7"/>
<comment type="domain">
    <text evidence="6">Has a modular structure: an endo-beta-1,4-glucanase catalytic module at the N-terminus, a linker rich in serines and threonines, and a C-terminal carbohydrate-binding module (CBM).</text>
</comment>
<evidence type="ECO:0000256" key="5">
    <source>
        <dbReference type="ARBA" id="ARBA00023180"/>
    </source>
</evidence>